<keyword evidence="1" id="KW-0472">Membrane</keyword>
<evidence type="ECO:0000313" key="3">
    <source>
        <dbReference type="Proteomes" id="UP000555393"/>
    </source>
</evidence>
<accession>A0A841M4U9</accession>
<keyword evidence="1" id="KW-1133">Transmembrane helix</keyword>
<dbReference type="AlphaFoldDB" id="A0A841M4U9"/>
<keyword evidence="3" id="KW-1185">Reference proteome</keyword>
<reference evidence="2 3" key="1">
    <citation type="submission" date="2020-08" db="EMBL/GenBank/DDBJ databases">
        <title>Genomic Encyclopedia of Type Strains, Phase IV (KMG-IV): sequencing the most valuable type-strain genomes for metagenomic binning, comparative biology and taxonomic classification.</title>
        <authorList>
            <person name="Goeker M."/>
        </authorList>
    </citation>
    <scope>NUCLEOTIDE SEQUENCE [LARGE SCALE GENOMIC DNA]</scope>
    <source>
        <strain evidence="2 3">DSM 22336</strain>
    </source>
</reference>
<feature type="transmembrane region" description="Helical" evidence="1">
    <location>
        <begin position="126"/>
        <end position="143"/>
    </location>
</feature>
<feature type="transmembrane region" description="Helical" evidence="1">
    <location>
        <begin position="89"/>
        <end position="106"/>
    </location>
</feature>
<proteinExistence type="predicted"/>
<comment type="caution">
    <text evidence="2">The sequence shown here is derived from an EMBL/GenBank/DDBJ whole genome shotgun (WGS) entry which is preliminary data.</text>
</comment>
<sequence length="162" mass="17849">MKQSSGILILKILGGYFLTTLVALICLFFVSAPQSFLLPEGIENPVEFIKGIGAVLLLGWILTSFIMAIPCAIFIVISEFFSLKHRLPYLIFGAGLGVCILYYNWLENLAHGRLMPFEDSLLKLTGLFISGAICGLIYWKIAGRNAGTIKQRMCSQNQKNGA</sequence>
<evidence type="ECO:0000256" key="1">
    <source>
        <dbReference type="SAM" id="Phobius"/>
    </source>
</evidence>
<evidence type="ECO:0000313" key="2">
    <source>
        <dbReference type="EMBL" id="MBB6261188.1"/>
    </source>
</evidence>
<organism evidence="2 3">
    <name type="scientific">Paenochrobactrum gallinarii</name>
    <dbReference type="NCBI Taxonomy" id="643673"/>
    <lineage>
        <taxon>Bacteria</taxon>
        <taxon>Pseudomonadati</taxon>
        <taxon>Pseudomonadota</taxon>
        <taxon>Alphaproteobacteria</taxon>
        <taxon>Hyphomicrobiales</taxon>
        <taxon>Brucellaceae</taxon>
        <taxon>Paenochrobactrum</taxon>
    </lineage>
</organism>
<feature type="transmembrane region" description="Helical" evidence="1">
    <location>
        <begin position="12"/>
        <end position="32"/>
    </location>
</feature>
<protein>
    <submittedName>
        <fullName evidence="2">Uncharacterized protein</fullName>
    </submittedName>
</protein>
<dbReference type="EMBL" id="JACIIU010000006">
    <property type="protein sequence ID" value="MBB6261188.1"/>
    <property type="molecule type" value="Genomic_DNA"/>
</dbReference>
<dbReference type="Proteomes" id="UP000555393">
    <property type="component" value="Unassembled WGS sequence"/>
</dbReference>
<dbReference type="RefSeq" id="WP_184222305.1">
    <property type="nucleotide sequence ID" value="NZ_JACIIU010000006.1"/>
</dbReference>
<feature type="transmembrane region" description="Helical" evidence="1">
    <location>
        <begin position="52"/>
        <end position="77"/>
    </location>
</feature>
<keyword evidence="1" id="KW-0812">Transmembrane</keyword>
<name>A0A841M4U9_9HYPH</name>
<gene>
    <name evidence="2" type="ORF">FHS77_001738</name>
</gene>